<dbReference type="Proteomes" id="UP001576776">
    <property type="component" value="Unassembled WGS sequence"/>
</dbReference>
<protein>
    <recommendedName>
        <fullName evidence="4">Holin</fullName>
    </recommendedName>
</protein>
<accession>A0ABV4YHZ7</accession>
<organism evidence="2 3">
    <name type="scientific">Floridaenema fluviatile BLCC-F154</name>
    <dbReference type="NCBI Taxonomy" id="3153640"/>
    <lineage>
        <taxon>Bacteria</taxon>
        <taxon>Bacillati</taxon>
        <taxon>Cyanobacteriota</taxon>
        <taxon>Cyanophyceae</taxon>
        <taxon>Oscillatoriophycideae</taxon>
        <taxon>Aerosakkonematales</taxon>
        <taxon>Aerosakkonemataceae</taxon>
        <taxon>Floridanema</taxon>
        <taxon>Floridanema fluviatile</taxon>
    </lineage>
</organism>
<proteinExistence type="predicted"/>
<feature type="transmembrane region" description="Helical" evidence="1">
    <location>
        <begin position="31"/>
        <end position="51"/>
    </location>
</feature>
<evidence type="ECO:0008006" key="4">
    <source>
        <dbReference type="Google" id="ProtNLM"/>
    </source>
</evidence>
<evidence type="ECO:0000313" key="3">
    <source>
        <dbReference type="Proteomes" id="UP001576776"/>
    </source>
</evidence>
<keyword evidence="1" id="KW-1133">Transmembrane helix</keyword>
<name>A0ABV4YHZ7_9CYAN</name>
<dbReference type="EMBL" id="JBHFNS010000087">
    <property type="protein sequence ID" value="MFB2938397.1"/>
    <property type="molecule type" value="Genomic_DNA"/>
</dbReference>
<keyword evidence="1" id="KW-0812">Transmembrane</keyword>
<evidence type="ECO:0000256" key="1">
    <source>
        <dbReference type="SAM" id="Phobius"/>
    </source>
</evidence>
<sequence>MKEEKTIYSVSVGALAGLFIGFPAWLASEDFGHLAVALLSGSVSGYLVETVRPEDKKTRKKKGLSNAEVVRKLSKVAEDYGKLPSSSGYSLESHSSILQLLEHYKEQDKN</sequence>
<evidence type="ECO:0000313" key="2">
    <source>
        <dbReference type="EMBL" id="MFB2938397.1"/>
    </source>
</evidence>
<feature type="transmembrane region" description="Helical" evidence="1">
    <location>
        <begin position="7"/>
        <end position="25"/>
    </location>
</feature>
<keyword evidence="3" id="KW-1185">Reference proteome</keyword>
<comment type="caution">
    <text evidence="2">The sequence shown here is derived from an EMBL/GenBank/DDBJ whole genome shotgun (WGS) entry which is preliminary data.</text>
</comment>
<reference evidence="2 3" key="1">
    <citation type="submission" date="2024-09" db="EMBL/GenBank/DDBJ databases">
        <title>Floridaenema gen nov. (Aerosakkonemataceae, Aerosakkonematales ord. nov., Cyanobacteria) from benthic tropical and subtropical fresh waters, with the description of four new species.</title>
        <authorList>
            <person name="Moretto J.A."/>
            <person name="Berthold D.E."/>
            <person name="Lefler F.W."/>
            <person name="Huang I.-S."/>
            <person name="Laughinghouse H. IV."/>
        </authorList>
    </citation>
    <scope>NUCLEOTIDE SEQUENCE [LARGE SCALE GENOMIC DNA]</scope>
    <source>
        <strain evidence="2 3">BLCC-F154</strain>
    </source>
</reference>
<dbReference type="RefSeq" id="WP_413259877.1">
    <property type="nucleotide sequence ID" value="NZ_JBHFNS010000087.1"/>
</dbReference>
<gene>
    <name evidence="2" type="ORF">ACE1B6_24385</name>
</gene>
<keyword evidence="1" id="KW-0472">Membrane</keyword>